<evidence type="ECO:0000313" key="1">
    <source>
        <dbReference type="EMBL" id="SFK17380.1"/>
    </source>
</evidence>
<reference evidence="1 2" key="1">
    <citation type="submission" date="2016-10" db="EMBL/GenBank/DDBJ databases">
        <authorList>
            <person name="de Groot N.N."/>
        </authorList>
    </citation>
    <scope>NUCLEOTIDE SEQUENCE [LARGE SCALE GENOMIC DNA]</scope>
    <source>
        <strain evidence="1 2">DSM 44468</strain>
    </source>
</reference>
<dbReference type="Proteomes" id="UP000199025">
    <property type="component" value="Unassembled WGS sequence"/>
</dbReference>
<dbReference type="EMBL" id="FORP01000015">
    <property type="protein sequence ID" value="SFK17380.1"/>
    <property type="molecule type" value="Genomic_DNA"/>
</dbReference>
<dbReference type="Pfam" id="PF23169">
    <property type="entry name" value="HalD"/>
    <property type="match status" value="1"/>
</dbReference>
<accession>A0A1I3XCY0</accession>
<dbReference type="AlphaFoldDB" id="A0A1I3XCY0"/>
<keyword evidence="2" id="KW-1185">Reference proteome</keyword>
<proteinExistence type="predicted"/>
<dbReference type="STRING" id="115433.SAMN05421835_11528"/>
<dbReference type="RefSeq" id="WP_218153536.1">
    <property type="nucleotide sequence ID" value="NZ_CBDQZW010000031.1"/>
</dbReference>
<sequence length="261" mass="29515">MNTHTATKALSDHLAATFSESDVQRRADVFSRDGFVKFGGDQPLVPAELLRAVDDEVSRLVEEHTERRDLQLRTTGGTPRKMSVVRSEQVEKASELISGLASSEELLGFMARVAREPVIASVSDDERFLITHQEHKGDTHGWHWGDYSFALIWALRMPPLRAGGMLQCVPHTHWDKTDPRINETLCERRIDTHGLVSGDIYFLRTDTTLHRTVPLTEDGQRTILNMTWAGQRDLRKSLEGDDRWWEDASASAAEAVGRDER</sequence>
<protein>
    <recommendedName>
        <fullName evidence="3">ArpA protein</fullName>
    </recommendedName>
</protein>
<dbReference type="Gene3D" id="2.60.120.620">
    <property type="entry name" value="q2cbj1_9rhob like domain"/>
    <property type="match status" value="1"/>
</dbReference>
<dbReference type="InterPro" id="IPR056470">
    <property type="entry name" value="BesD/HalB-like"/>
</dbReference>
<name>A0A1I3XCY0_9PSEU</name>
<evidence type="ECO:0008006" key="3">
    <source>
        <dbReference type="Google" id="ProtNLM"/>
    </source>
</evidence>
<organism evidence="1 2">
    <name type="scientific">Amycolatopsis sacchari</name>
    <dbReference type="NCBI Taxonomy" id="115433"/>
    <lineage>
        <taxon>Bacteria</taxon>
        <taxon>Bacillati</taxon>
        <taxon>Actinomycetota</taxon>
        <taxon>Actinomycetes</taxon>
        <taxon>Pseudonocardiales</taxon>
        <taxon>Pseudonocardiaceae</taxon>
        <taxon>Amycolatopsis</taxon>
    </lineage>
</organism>
<gene>
    <name evidence="1" type="ORF">SAMN05421835_11528</name>
</gene>
<evidence type="ECO:0000313" key="2">
    <source>
        <dbReference type="Proteomes" id="UP000199025"/>
    </source>
</evidence>